<organism evidence="2 3">
    <name type="scientific">Corynascus novoguineensis</name>
    <dbReference type="NCBI Taxonomy" id="1126955"/>
    <lineage>
        <taxon>Eukaryota</taxon>
        <taxon>Fungi</taxon>
        <taxon>Dikarya</taxon>
        <taxon>Ascomycota</taxon>
        <taxon>Pezizomycotina</taxon>
        <taxon>Sordariomycetes</taxon>
        <taxon>Sordariomycetidae</taxon>
        <taxon>Sordariales</taxon>
        <taxon>Chaetomiaceae</taxon>
        <taxon>Corynascus</taxon>
    </lineage>
</organism>
<feature type="region of interest" description="Disordered" evidence="1">
    <location>
        <begin position="156"/>
        <end position="176"/>
    </location>
</feature>
<proteinExistence type="predicted"/>
<evidence type="ECO:0000256" key="1">
    <source>
        <dbReference type="SAM" id="MobiDB-lite"/>
    </source>
</evidence>
<dbReference type="InterPro" id="IPR052973">
    <property type="entry name" value="Fungal_sec-metab_reg_TF"/>
</dbReference>
<sequence length="590" mass="66057">PLNFVPQPTLALPDTVPCPASPQTAHLFAPWPPLNPSLNETSFGNPPIASSPFRHITTPESFSTVTDDSILSQSPNEGGIAPWLSTYYPLLPNSLAPGAVDFQVEKAGLAVPANVPARRTSTISGPTRPRAQQASNHHQPQDSSLLAIVQYKLPSNTDTRSSKKRPAPEELPPQGIASRAIRAVQVLDNRGELHATMMTFGQPTKTRSIVSEEQRQKTAIARREGCDLALVESPYDSCTRCIKQKIYKNAPRNPCFKTTLADILLFRSGPARNEPFFSERFGKSYDLADLSKPGVPPRELTLTQHIGCHKLTVYASEFVPSQGDVVSYKWRNSGKLHELRMPDFCLTNMKEVYYHFRQYIDSAKWAYLESLETEDELAWMTDSLVADCLHLWAIARMIEIPWEMCGSDTLGVSPITDPTSPHKGRIPIPPIMDTQLDQVVIRSVLVPLREKVIRKFESLITPVKREAWWEVYLSSFIILNHIERLARHSVVHARTHTMRSKYSSIPFLEAAFHTAKCILARFHFICNGSAPLRLDWKSPKVASMAKLDSAQVAFMQRTQALIASKGKLFRYSPAILICTMSSEKIRAYFG</sequence>
<evidence type="ECO:0000313" key="2">
    <source>
        <dbReference type="EMBL" id="KAK4251374.1"/>
    </source>
</evidence>
<feature type="compositionally biased region" description="Polar residues" evidence="1">
    <location>
        <begin position="119"/>
        <end position="144"/>
    </location>
</feature>
<comment type="caution">
    <text evidence="2">The sequence shown here is derived from an EMBL/GenBank/DDBJ whole genome shotgun (WGS) entry which is preliminary data.</text>
</comment>
<evidence type="ECO:0000313" key="3">
    <source>
        <dbReference type="Proteomes" id="UP001303647"/>
    </source>
</evidence>
<reference evidence="2" key="1">
    <citation type="journal article" date="2023" name="Mol. Phylogenet. Evol.">
        <title>Genome-scale phylogeny and comparative genomics of the fungal order Sordariales.</title>
        <authorList>
            <person name="Hensen N."/>
            <person name="Bonometti L."/>
            <person name="Westerberg I."/>
            <person name="Brannstrom I.O."/>
            <person name="Guillou S."/>
            <person name="Cros-Aarteil S."/>
            <person name="Calhoun S."/>
            <person name="Haridas S."/>
            <person name="Kuo A."/>
            <person name="Mondo S."/>
            <person name="Pangilinan J."/>
            <person name="Riley R."/>
            <person name="LaButti K."/>
            <person name="Andreopoulos B."/>
            <person name="Lipzen A."/>
            <person name="Chen C."/>
            <person name="Yan M."/>
            <person name="Daum C."/>
            <person name="Ng V."/>
            <person name="Clum A."/>
            <person name="Steindorff A."/>
            <person name="Ohm R.A."/>
            <person name="Martin F."/>
            <person name="Silar P."/>
            <person name="Natvig D.O."/>
            <person name="Lalanne C."/>
            <person name="Gautier V."/>
            <person name="Ament-Velasquez S.L."/>
            <person name="Kruys A."/>
            <person name="Hutchinson M.I."/>
            <person name="Powell A.J."/>
            <person name="Barry K."/>
            <person name="Miller A.N."/>
            <person name="Grigoriev I.V."/>
            <person name="Debuchy R."/>
            <person name="Gladieux P."/>
            <person name="Hiltunen Thoren M."/>
            <person name="Johannesson H."/>
        </authorList>
    </citation>
    <scope>NUCLEOTIDE SEQUENCE</scope>
    <source>
        <strain evidence="2">CBS 359.72</strain>
    </source>
</reference>
<protein>
    <submittedName>
        <fullName evidence="2">Uncharacterized protein</fullName>
    </submittedName>
</protein>
<feature type="region of interest" description="Disordered" evidence="1">
    <location>
        <begin position="116"/>
        <end position="144"/>
    </location>
</feature>
<gene>
    <name evidence="2" type="ORF">C7999DRAFT_10852</name>
</gene>
<feature type="non-terminal residue" evidence="2">
    <location>
        <position position="1"/>
    </location>
</feature>
<accession>A0AAN7HUI8</accession>
<name>A0AAN7HUI8_9PEZI</name>
<reference evidence="2" key="2">
    <citation type="submission" date="2023-05" db="EMBL/GenBank/DDBJ databases">
        <authorList>
            <consortium name="Lawrence Berkeley National Laboratory"/>
            <person name="Steindorff A."/>
            <person name="Hensen N."/>
            <person name="Bonometti L."/>
            <person name="Westerberg I."/>
            <person name="Brannstrom I.O."/>
            <person name="Guillou S."/>
            <person name="Cros-Aarteil S."/>
            <person name="Calhoun S."/>
            <person name="Haridas S."/>
            <person name="Kuo A."/>
            <person name="Mondo S."/>
            <person name="Pangilinan J."/>
            <person name="Riley R."/>
            <person name="Labutti K."/>
            <person name="Andreopoulos B."/>
            <person name="Lipzen A."/>
            <person name="Chen C."/>
            <person name="Yanf M."/>
            <person name="Daum C."/>
            <person name="Ng V."/>
            <person name="Clum A."/>
            <person name="Ohm R."/>
            <person name="Martin F."/>
            <person name="Silar P."/>
            <person name="Natvig D."/>
            <person name="Lalanne C."/>
            <person name="Gautier V."/>
            <person name="Ament-Velasquez S.L."/>
            <person name="Kruys A."/>
            <person name="Hutchinson M.I."/>
            <person name="Powell A.J."/>
            <person name="Barry K."/>
            <person name="Miller A.N."/>
            <person name="Grigoriev I.V."/>
            <person name="Debuchy R."/>
            <person name="Gladieux P."/>
            <person name="Thoren M.H."/>
            <person name="Johannesson H."/>
        </authorList>
    </citation>
    <scope>NUCLEOTIDE SEQUENCE</scope>
    <source>
        <strain evidence="2">CBS 359.72</strain>
    </source>
</reference>
<keyword evidence="3" id="KW-1185">Reference proteome</keyword>
<dbReference type="PANTHER" id="PTHR35392">
    <property type="entry name" value="ZN(II)2CYS6 TRANSCRIPTION FACTOR (EUROFUNG)-RELATED-RELATED"/>
    <property type="match status" value="1"/>
</dbReference>
<dbReference type="Proteomes" id="UP001303647">
    <property type="component" value="Unassembled WGS sequence"/>
</dbReference>
<dbReference type="PANTHER" id="PTHR35392:SF3">
    <property type="entry name" value="ZN(2)-C6 FUNGAL-TYPE DOMAIN-CONTAINING PROTEIN"/>
    <property type="match status" value="1"/>
</dbReference>
<dbReference type="EMBL" id="MU857606">
    <property type="protein sequence ID" value="KAK4251374.1"/>
    <property type="molecule type" value="Genomic_DNA"/>
</dbReference>
<dbReference type="AlphaFoldDB" id="A0AAN7HUI8"/>